<dbReference type="EMBL" id="FNXE01000016">
    <property type="protein sequence ID" value="SEH78281.1"/>
    <property type="molecule type" value="Genomic_DNA"/>
</dbReference>
<organism evidence="1 2">
    <name type="scientific">Paenimyroides marinum</name>
    <dbReference type="NCBI Taxonomy" id="1159016"/>
    <lineage>
        <taxon>Bacteria</taxon>
        <taxon>Pseudomonadati</taxon>
        <taxon>Bacteroidota</taxon>
        <taxon>Flavobacteriia</taxon>
        <taxon>Flavobacteriales</taxon>
        <taxon>Flavobacteriaceae</taxon>
        <taxon>Paenimyroides</taxon>
    </lineage>
</organism>
<evidence type="ECO:0000313" key="2">
    <source>
        <dbReference type="Proteomes" id="UP000199634"/>
    </source>
</evidence>
<dbReference type="AlphaFoldDB" id="A0A1H6L1V5"/>
<name>A0A1H6L1V5_9FLAO</name>
<accession>A0A1H6L1V5</accession>
<gene>
    <name evidence="1" type="ORF">SAMN02927937_01412</name>
</gene>
<reference evidence="2" key="1">
    <citation type="submission" date="2016-10" db="EMBL/GenBank/DDBJ databases">
        <authorList>
            <person name="Varghese N."/>
            <person name="Submissions S."/>
        </authorList>
    </citation>
    <scope>NUCLEOTIDE SEQUENCE [LARGE SCALE GENOMIC DNA]</scope>
    <source>
        <strain evidence="2">CGMCC 1.10825</strain>
    </source>
</reference>
<sequence length="222" mass="25823">MKLFLLNIVLILLTLGCKYKVDHSDHHKERTLLFQSEIGNQKLRNQLLIFDLMTTENHKKLLIEISNSKETIFSDTLVIEMADEPWIELRDVNGDTTKDLLIEYLRPGRGSNQVSILYLVNEKDLKLNKVSNSIYFPNLSYDEKLHYISSLRFYGDTVEMDFLEMKSDTLSPKYNITKEDNKVRVTKLKDNNWIEIGEKTIDSDIIIPEIIALEPEVIISTN</sequence>
<evidence type="ECO:0008006" key="3">
    <source>
        <dbReference type="Google" id="ProtNLM"/>
    </source>
</evidence>
<dbReference type="Proteomes" id="UP000199634">
    <property type="component" value="Unassembled WGS sequence"/>
</dbReference>
<keyword evidence="2" id="KW-1185">Reference proteome</keyword>
<protein>
    <recommendedName>
        <fullName evidence="3">Lipoprotein</fullName>
    </recommendedName>
</protein>
<dbReference type="STRING" id="1159016.SAMN02927937_01412"/>
<dbReference type="PROSITE" id="PS51257">
    <property type="entry name" value="PROKAR_LIPOPROTEIN"/>
    <property type="match status" value="1"/>
</dbReference>
<dbReference type="RefSeq" id="WP_091098080.1">
    <property type="nucleotide sequence ID" value="NZ_FNXE01000016.1"/>
</dbReference>
<dbReference type="OrthoDB" id="789281at2"/>
<evidence type="ECO:0000313" key="1">
    <source>
        <dbReference type="EMBL" id="SEH78281.1"/>
    </source>
</evidence>
<proteinExistence type="predicted"/>